<dbReference type="Proteomes" id="UP000521017">
    <property type="component" value="Unassembled WGS sequence"/>
</dbReference>
<dbReference type="RefSeq" id="WP_184629193.1">
    <property type="nucleotide sequence ID" value="NZ_JACHCC010000017.1"/>
</dbReference>
<evidence type="ECO:0000313" key="3">
    <source>
        <dbReference type="Proteomes" id="UP000521017"/>
    </source>
</evidence>
<name>A0A7X0MMG4_9SPHI</name>
<evidence type="ECO:0000256" key="1">
    <source>
        <dbReference type="SAM" id="SignalP"/>
    </source>
</evidence>
<comment type="caution">
    <text evidence="2">The sequence shown here is derived from an EMBL/GenBank/DDBJ whole genome shotgun (WGS) entry which is preliminary data.</text>
</comment>
<accession>A0A7X0MMG4</accession>
<protein>
    <submittedName>
        <fullName evidence="2">Uncharacterized protein</fullName>
    </submittedName>
</protein>
<dbReference type="EMBL" id="JACHCC010000017">
    <property type="protein sequence ID" value="MBB6502955.1"/>
    <property type="molecule type" value="Genomic_DNA"/>
</dbReference>
<keyword evidence="1" id="KW-0732">Signal</keyword>
<organism evidence="2 3">
    <name type="scientific">Pedobacter cryoconitis</name>
    <dbReference type="NCBI Taxonomy" id="188932"/>
    <lineage>
        <taxon>Bacteria</taxon>
        <taxon>Pseudomonadati</taxon>
        <taxon>Bacteroidota</taxon>
        <taxon>Sphingobacteriia</taxon>
        <taxon>Sphingobacteriales</taxon>
        <taxon>Sphingobacteriaceae</taxon>
        <taxon>Pedobacter</taxon>
    </lineage>
</organism>
<sequence>MKVIKYLSTLVLFSLIAIAASAQDAVVIDTGNFVRGTIQGTDYLTVGLKKDDGTIEKYNAKDIKEFLWNGETFVSKPFVTNKRTDYRFFKLVETGALNLYSMGGSTSAQQPKRSRVRFSPSIGLGIGTGGYGGGVGVGVGGGVSFGGRRDDDDRPRRERRALYYIEKPGTGEMLEITPDNSDTNTQYIKNTLIEKMSDDKDLTERIKGYERFDVKSIVSLVKNYNSVHQ</sequence>
<feature type="signal peptide" evidence="1">
    <location>
        <begin position="1"/>
        <end position="22"/>
    </location>
</feature>
<proteinExistence type="predicted"/>
<dbReference type="AlphaFoldDB" id="A0A7X0MMG4"/>
<evidence type="ECO:0000313" key="2">
    <source>
        <dbReference type="EMBL" id="MBB6502955.1"/>
    </source>
</evidence>
<feature type="chain" id="PRO_5031515725" evidence="1">
    <location>
        <begin position="23"/>
        <end position="229"/>
    </location>
</feature>
<gene>
    <name evidence="2" type="ORF">HDF25_005140</name>
</gene>
<reference evidence="2 3" key="1">
    <citation type="submission" date="2020-08" db="EMBL/GenBank/DDBJ databases">
        <title>Genomic Encyclopedia of Type Strains, Phase IV (KMG-V): Genome sequencing to study the core and pangenomes of soil and plant-associated prokaryotes.</title>
        <authorList>
            <person name="Whitman W."/>
        </authorList>
    </citation>
    <scope>NUCLEOTIDE SEQUENCE [LARGE SCALE GENOMIC DNA]</scope>
    <source>
        <strain evidence="2 3">M2T3</strain>
    </source>
</reference>